<dbReference type="KEGG" id="wna:KA717_03570"/>
<dbReference type="AlphaFoldDB" id="A0A977KY22"/>
<sequence length="152" mass="18327">MKIRCLANIGLTLPKNYLKPEFCYTPKIEFPLTIGQEYIVYALKEWQGNIWYYICDDNYTYYPIQHPAPLFEVIDDRLSSYWRFKCYPNGLIRLAFEEWLVETSFYDKLTDQEEREVLIFEKIKQLIDNEEYPQKSIFNQTEKSSEKAKVFA</sequence>
<dbReference type="EMBL" id="CP073041">
    <property type="protein sequence ID" value="UXE61998.1"/>
    <property type="molecule type" value="Genomic_DNA"/>
</dbReference>
<name>A0A977KY22_9CYAN</name>
<accession>A0A977KY22</accession>
<organism evidence="1">
    <name type="scientific">Woronichinia naegeliana WA131</name>
    <dbReference type="NCBI Taxonomy" id="2824559"/>
    <lineage>
        <taxon>Bacteria</taxon>
        <taxon>Bacillati</taxon>
        <taxon>Cyanobacteriota</taxon>
        <taxon>Cyanophyceae</taxon>
        <taxon>Synechococcales</taxon>
        <taxon>Coelosphaeriaceae</taxon>
        <taxon>Woronichinia</taxon>
    </lineage>
</organism>
<proteinExistence type="predicted"/>
<reference evidence="1" key="1">
    <citation type="submission" date="2021-04" db="EMBL/GenBank/DDBJ databases">
        <title>Genome sequence of Woronichinia naegeliana from Washington state freshwater lake bloom.</title>
        <authorList>
            <person name="Dreher T.W."/>
        </authorList>
    </citation>
    <scope>NUCLEOTIDE SEQUENCE</scope>
    <source>
        <strain evidence="1">WA131</strain>
    </source>
</reference>
<evidence type="ECO:0000313" key="1">
    <source>
        <dbReference type="EMBL" id="UXE61998.1"/>
    </source>
</evidence>
<protein>
    <submittedName>
        <fullName evidence="1">Uncharacterized protein</fullName>
    </submittedName>
</protein>
<dbReference type="Proteomes" id="UP001065613">
    <property type="component" value="Chromosome"/>
</dbReference>
<gene>
    <name evidence="1" type="ORF">KA717_03570</name>
</gene>